<feature type="domain" description="Thioredoxin" evidence="2">
    <location>
        <begin position="40"/>
        <end position="180"/>
    </location>
</feature>
<dbReference type="SUPFAM" id="SSF52833">
    <property type="entry name" value="Thioredoxin-like"/>
    <property type="match status" value="1"/>
</dbReference>
<dbReference type="GO" id="GO:0016209">
    <property type="term" value="F:antioxidant activity"/>
    <property type="evidence" value="ECO:0007669"/>
    <property type="project" value="InterPro"/>
</dbReference>
<dbReference type="Gene3D" id="3.40.30.10">
    <property type="entry name" value="Glutaredoxin"/>
    <property type="match status" value="1"/>
</dbReference>
<comment type="caution">
    <text evidence="3">The sequence shown here is derived from an EMBL/GenBank/DDBJ whole genome shotgun (WGS) entry which is preliminary data.</text>
</comment>
<dbReference type="EMBL" id="NTJD01000003">
    <property type="protein sequence ID" value="PCD77181.1"/>
    <property type="molecule type" value="Genomic_DNA"/>
</dbReference>
<dbReference type="Proteomes" id="UP000243507">
    <property type="component" value="Unassembled WGS sequence"/>
</dbReference>
<dbReference type="PROSITE" id="PS51318">
    <property type="entry name" value="TAT"/>
    <property type="match status" value="1"/>
</dbReference>
<dbReference type="InterPro" id="IPR000866">
    <property type="entry name" value="AhpC/TSA"/>
</dbReference>
<dbReference type="GO" id="GO:0015036">
    <property type="term" value="F:disulfide oxidoreductase activity"/>
    <property type="evidence" value="ECO:0007669"/>
    <property type="project" value="UniProtKB-ARBA"/>
</dbReference>
<evidence type="ECO:0000256" key="1">
    <source>
        <dbReference type="ARBA" id="ARBA00023284"/>
    </source>
</evidence>
<dbReference type="InterPro" id="IPR017937">
    <property type="entry name" value="Thioredoxin_CS"/>
</dbReference>
<dbReference type="PANTHER" id="PTHR42852">
    <property type="entry name" value="THIOL:DISULFIDE INTERCHANGE PROTEIN DSBE"/>
    <property type="match status" value="1"/>
</dbReference>
<reference evidence="3 4" key="1">
    <citation type="submission" date="2017-09" db="EMBL/GenBank/DDBJ databases">
        <title>A multilocus sequence analysis scheme for characterization of bacteria in the genus Thioclava.</title>
        <authorList>
            <person name="Liu Y."/>
            <person name="Shao Z."/>
        </authorList>
    </citation>
    <scope>NUCLEOTIDE SEQUENCE [LARGE SCALE GENOMIC DNA]</scope>
    <source>
        <strain evidence="3 4">CAU 1312</strain>
    </source>
</reference>
<dbReference type="CDD" id="cd02966">
    <property type="entry name" value="TlpA_like_family"/>
    <property type="match status" value="1"/>
</dbReference>
<dbReference type="InterPro" id="IPR050553">
    <property type="entry name" value="Thioredoxin_ResA/DsbE_sf"/>
</dbReference>
<sequence length="180" mass="19469">MSLIERRQFLTGLGAAMLVPGLARADTHFAPSAATLARTAAPSRDATPLQMVDADGTPRSLSDYAGQIVVLNLWGPWCVPCRREMPSLARLATALDGKGVTVLPLAFDWRGASGVRRFYRETEIAHLPILIGDGDNLNATLGIENLPTTVILDRAGQTLALIEGEAHWDDEPTQEWLLSL</sequence>
<dbReference type="InterPro" id="IPR006311">
    <property type="entry name" value="TAT_signal"/>
</dbReference>
<dbReference type="PROSITE" id="PS51352">
    <property type="entry name" value="THIOREDOXIN_2"/>
    <property type="match status" value="1"/>
</dbReference>
<protein>
    <submittedName>
        <fullName evidence="3">Thiol:disulfide interchange protein</fullName>
    </submittedName>
</protein>
<name>A0A2A4CPL3_9RHOB</name>
<gene>
    <name evidence="3" type="ORF">CLN94_05280</name>
</gene>
<dbReference type="Pfam" id="PF00578">
    <property type="entry name" value="AhpC-TSA"/>
    <property type="match status" value="1"/>
</dbReference>
<keyword evidence="1" id="KW-0676">Redox-active center</keyword>
<evidence type="ECO:0000313" key="3">
    <source>
        <dbReference type="EMBL" id="PCD77181.1"/>
    </source>
</evidence>
<dbReference type="InterPro" id="IPR036249">
    <property type="entry name" value="Thioredoxin-like_sf"/>
</dbReference>
<dbReference type="InterPro" id="IPR013766">
    <property type="entry name" value="Thioredoxin_domain"/>
</dbReference>
<keyword evidence="4" id="KW-1185">Reference proteome</keyword>
<proteinExistence type="predicted"/>
<evidence type="ECO:0000259" key="2">
    <source>
        <dbReference type="PROSITE" id="PS51352"/>
    </source>
</evidence>
<dbReference type="RefSeq" id="WP_096431890.1">
    <property type="nucleotide sequence ID" value="NZ_NTJD01000003.1"/>
</dbReference>
<dbReference type="OrthoDB" id="9799347at2"/>
<organism evidence="3 4">
    <name type="scientific">Pseudothioclava arenosa</name>
    <dbReference type="NCBI Taxonomy" id="1795308"/>
    <lineage>
        <taxon>Bacteria</taxon>
        <taxon>Pseudomonadati</taxon>
        <taxon>Pseudomonadota</taxon>
        <taxon>Alphaproteobacteria</taxon>
        <taxon>Rhodobacterales</taxon>
        <taxon>Paracoccaceae</taxon>
        <taxon>Pseudothioclava</taxon>
    </lineage>
</organism>
<accession>A0A2A4CPL3</accession>
<dbReference type="PROSITE" id="PS00194">
    <property type="entry name" value="THIOREDOXIN_1"/>
    <property type="match status" value="1"/>
</dbReference>
<evidence type="ECO:0000313" key="4">
    <source>
        <dbReference type="Proteomes" id="UP000243507"/>
    </source>
</evidence>
<dbReference type="AlphaFoldDB" id="A0A2A4CPL3"/>
<dbReference type="PANTHER" id="PTHR42852:SF13">
    <property type="entry name" value="PROTEIN DIPZ"/>
    <property type="match status" value="1"/>
</dbReference>